<gene>
    <name evidence="3" type="ORF">DZC30_13215</name>
</gene>
<keyword evidence="2" id="KW-0472">Membrane</keyword>
<name>A0A373FJD8_COMTE</name>
<evidence type="ECO:0000256" key="2">
    <source>
        <dbReference type="SAM" id="Phobius"/>
    </source>
</evidence>
<keyword evidence="2" id="KW-0812">Transmembrane</keyword>
<dbReference type="Proteomes" id="UP000261948">
    <property type="component" value="Unassembled WGS sequence"/>
</dbReference>
<feature type="transmembrane region" description="Helical" evidence="2">
    <location>
        <begin position="69"/>
        <end position="92"/>
    </location>
</feature>
<keyword evidence="2" id="KW-1133">Transmembrane helix</keyword>
<feature type="transmembrane region" description="Helical" evidence="2">
    <location>
        <begin position="46"/>
        <end position="63"/>
    </location>
</feature>
<dbReference type="OrthoDB" id="8795364at2"/>
<evidence type="ECO:0000256" key="1">
    <source>
        <dbReference type="SAM" id="Coils"/>
    </source>
</evidence>
<proteinExistence type="predicted"/>
<keyword evidence="1" id="KW-0175">Coiled coil</keyword>
<keyword evidence="4" id="KW-1185">Reference proteome</keyword>
<comment type="caution">
    <text evidence="3">The sequence shown here is derived from an EMBL/GenBank/DDBJ whole genome shotgun (WGS) entry which is preliminary data.</text>
</comment>
<reference evidence="3 4" key="1">
    <citation type="submission" date="2018-08" db="EMBL/GenBank/DDBJ databases">
        <title>Comamonas testosteroni strain SWCO2.</title>
        <authorList>
            <person name="Jiang N."/>
            <person name="Zhang X.Z."/>
        </authorList>
    </citation>
    <scope>NUCLEOTIDE SEQUENCE [LARGE SCALE GENOMIC DNA]</scope>
    <source>
        <strain evidence="3 4">SWCO2</strain>
    </source>
</reference>
<feature type="coiled-coil region" evidence="1">
    <location>
        <begin position="12"/>
        <end position="39"/>
    </location>
</feature>
<evidence type="ECO:0000313" key="4">
    <source>
        <dbReference type="Proteomes" id="UP000261948"/>
    </source>
</evidence>
<organism evidence="3 4">
    <name type="scientific">Comamonas testosteroni</name>
    <name type="common">Pseudomonas testosteroni</name>
    <dbReference type="NCBI Taxonomy" id="285"/>
    <lineage>
        <taxon>Bacteria</taxon>
        <taxon>Pseudomonadati</taxon>
        <taxon>Pseudomonadota</taxon>
        <taxon>Betaproteobacteria</taxon>
        <taxon>Burkholderiales</taxon>
        <taxon>Comamonadaceae</taxon>
        <taxon>Comamonas</taxon>
    </lineage>
</organism>
<protein>
    <recommendedName>
        <fullName evidence="5">Transmembrane protein</fullName>
    </recommendedName>
</protein>
<sequence length="127" mass="14302">MQVTESSTPNSLEEIQASLAKLKATGQKLEATAQQYELKMQRSRKWNMFAVVLAAIVCIVAWVNHASPWLRWGVLPAVLFMVLFFEGMRRLLGLTMQSSMRQLKLQISGLEAKLAAHLQAQKEETLS</sequence>
<dbReference type="AlphaFoldDB" id="A0A373FJD8"/>
<accession>A0A373FJD8</accession>
<evidence type="ECO:0000313" key="3">
    <source>
        <dbReference type="EMBL" id="RGE44250.1"/>
    </source>
</evidence>
<dbReference type="EMBL" id="QURR01000015">
    <property type="protein sequence ID" value="RGE44250.1"/>
    <property type="molecule type" value="Genomic_DNA"/>
</dbReference>
<evidence type="ECO:0008006" key="5">
    <source>
        <dbReference type="Google" id="ProtNLM"/>
    </source>
</evidence>